<sequence length="393" mass="42657">MTYDPFTRGAHPVGVRSDLWTDTERQRTLPVEIWYPAHDHHRGHDLDPEHWDTFSPGWVAEGQANPADVVPQTAVRNADWADPSAEHPLILLIHGYAGFRREATFLGTHLASHGYVVVSPDVVGSTFLDVNAFLTAEEPSLTSPAEHDGEPDDDNDHLLTIAQNRKKDIPFLIDTATATLPVRPHGVGVTGASFGGWSSIVAPAVDDRVTAVVPMCPAGGDSPVADPDNGFVTELALDWHNDAPTLVLAADRDSLLPLYGQLALFRSLPATRKRMVVLARADHNHFVDDIDTGQAWLKEFAEQLAALFPDGPGDWPRVARSVEPMERLVPGDKAKLAWQGMVTAHFDAHLSDDPGAKAFVSTDPDAVLAARGIDTYTIEFGSPSSAVTTHRAR</sequence>
<dbReference type="Proteomes" id="UP001375539">
    <property type="component" value="Unassembled WGS sequence"/>
</dbReference>
<name>A0ACC6QGZ3_9ACTN</name>
<keyword evidence="1" id="KW-0378">Hydrolase</keyword>
<protein>
    <submittedName>
        <fullName evidence="1">Dienelactone hydrolase family protein</fullName>
    </submittedName>
</protein>
<evidence type="ECO:0000313" key="2">
    <source>
        <dbReference type="Proteomes" id="UP001375539"/>
    </source>
</evidence>
<dbReference type="EMBL" id="JBBKAI010000002">
    <property type="protein sequence ID" value="MEJ8657062.1"/>
    <property type="molecule type" value="Genomic_DNA"/>
</dbReference>
<proteinExistence type="predicted"/>
<evidence type="ECO:0000313" key="1">
    <source>
        <dbReference type="EMBL" id="MEJ8657062.1"/>
    </source>
</evidence>
<accession>A0ACC6QGZ3</accession>
<keyword evidence="2" id="KW-1185">Reference proteome</keyword>
<reference evidence="1" key="1">
    <citation type="submission" date="2024-03" db="EMBL/GenBank/DDBJ databases">
        <title>Novel Streptomyces species of biotechnological and ecological value are a feature of Machair soil.</title>
        <authorList>
            <person name="Prole J.R."/>
            <person name="Goodfellow M."/>
            <person name="Allenby N."/>
            <person name="Ward A.C."/>
        </authorList>
    </citation>
    <scope>NUCLEOTIDE SEQUENCE</scope>
    <source>
        <strain evidence="1">MS1.AVA.4</strain>
    </source>
</reference>
<gene>
    <name evidence="1" type="ORF">WKI58_11065</name>
</gene>
<comment type="caution">
    <text evidence="1">The sequence shown here is derived from an EMBL/GenBank/DDBJ whole genome shotgun (WGS) entry which is preliminary data.</text>
</comment>
<organism evidence="1 2">
    <name type="scientific">Streptomyces pratisoli</name>
    <dbReference type="NCBI Taxonomy" id="3139917"/>
    <lineage>
        <taxon>Bacteria</taxon>
        <taxon>Bacillati</taxon>
        <taxon>Actinomycetota</taxon>
        <taxon>Actinomycetes</taxon>
        <taxon>Kitasatosporales</taxon>
        <taxon>Streptomycetaceae</taxon>
        <taxon>Streptomyces</taxon>
    </lineage>
</organism>